<accession>A0A2J8QZX0</accession>
<protein>
    <submittedName>
        <fullName evidence="2">NLRP2 isoform 14</fullName>
    </submittedName>
</protein>
<dbReference type="EMBL" id="NDHI03003926">
    <property type="protein sequence ID" value="PNJ01827.1"/>
    <property type="molecule type" value="Genomic_DNA"/>
</dbReference>
<reference evidence="2" key="1">
    <citation type="submission" date="2017-12" db="EMBL/GenBank/DDBJ databases">
        <title>High-resolution comparative analysis of great ape genomes.</title>
        <authorList>
            <person name="Pollen A."/>
            <person name="Hastie A."/>
            <person name="Hormozdiari F."/>
            <person name="Dougherty M."/>
            <person name="Liu R."/>
            <person name="Chaisson M."/>
            <person name="Hoppe E."/>
            <person name="Hill C."/>
            <person name="Pang A."/>
            <person name="Hillier L."/>
            <person name="Baker C."/>
            <person name="Armstrong J."/>
            <person name="Shendure J."/>
            <person name="Paten B."/>
            <person name="Wilson R."/>
            <person name="Chao H."/>
            <person name="Schneider V."/>
            <person name="Ventura M."/>
            <person name="Kronenberg Z."/>
            <person name="Murali S."/>
            <person name="Gordon D."/>
            <person name="Cantsilieris S."/>
            <person name="Munson K."/>
            <person name="Nelson B."/>
            <person name="Raja A."/>
            <person name="Underwood J."/>
            <person name="Diekhans M."/>
            <person name="Fiddes I."/>
            <person name="Haussler D."/>
            <person name="Eichler E."/>
        </authorList>
    </citation>
    <scope>NUCLEOTIDE SEQUENCE [LARGE SCALE GENOMIC DNA]</scope>
    <source>
        <strain evidence="2">Susie</strain>
    </source>
</reference>
<name>A0A2J8QZX0_PONAB</name>
<feature type="non-terminal residue" evidence="2">
    <location>
        <position position="1"/>
    </location>
</feature>
<feature type="domain" description="NACHT" evidence="1">
    <location>
        <begin position="137"/>
        <end position="161"/>
    </location>
</feature>
<dbReference type="Gene3D" id="3.40.50.300">
    <property type="entry name" value="P-loop containing nucleotide triphosphate hydrolases"/>
    <property type="match status" value="1"/>
</dbReference>
<sequence length="162" mass="18147">KGNMGLGAVAHACNPSTLGGQEAALKSLNKRKPLSLGITRKEQPPLDVEEMLEHFKAEALAFTETKEGNVTCLGKEVFKGEKPDKDNRYRYILKTKFREMWKSWPGDSKEVQVMAERYKMLIPFSNPRVLPGPFSYTVVLYGPAGLGKTTLAQKLMLDWAED</sequence>
<dbReference type="InterPro" id="IPR007111">
    <property type="entry name" value="NACHT_NTPase"/>
</dbReference>
<evidence type="ECO:0000259" key="1">
    <source>
        <dbReference type="Pfam" id="PF05729"/>
    </source>
</evidence>
<dbReference type="AlphaFoldDB" id="A0A2J8QZX0"/>
<dbReference type="Pfam" id="PF05729">
    <property type="entry name" value="NACHT"/>
    <property type="match status" value="1"/>
</dbReference>
<evidence type="ECO:0000313" key="2">
    <source>
        <dbReference type="EMBL" id="PNJ01827.1"/>
    </source>
</evidence>
<dbReference type="SUPFAM" id="SSF52540">
    <property type="entry name" value="P-loop containing nucleoside triphosphate hydrolases"/>
    <property type="match status" value="1"/>
</dbReference>
<feature type="non-terminal residue" evidence="2">
    <location>
        <position position="162"/>
    </location>
</feature>
<proteinExistence type="predicted"/>
<gene>
    <name evidence="2" type="ORF">CR201_G0055401</name>
</gene>
<dbReference type="InterPro" id="IPR027417">
    <property type="entry name" value="P-loop_NTPase"/>
</dbReference>
<comment type="caution">
    <text evidence="2">The sequence shown here is derived from an EMBL/GenBank/DDBJ whole genome shotgun (WGS) entry which is preliminary data.</text>
</comment>
<organism evidence="2">
    <name type="scientific">Pongo abelii</name>
    <name type="common">Sumatran orangutan</name>
    <name type="synonym">Pongo pygmaeus abelii</name>
    <dbReference type="NCBI Taxonomy" id="9601"/>
    <lineage>
        <taxon>Eukaryota</taxon>
        <taxon>Metazoa</taxon>
        <taxon>Chordata</taxon>
        <taxon>Craniata</taxon>
        <taxon>Vertebrata</taxon>
        <taxon>Euteleostomi</taxon>
        <taxon>Mammalia</taxon>
        <taxon>Eutheria</taxon>
        <taxon>Euarchontoglires</taxon>
        <taxon>Primates</taxon>
        <taxon>Haplorrhini</taxon>
        <taxon>Catarrhini</taxon>
        <taxon>Hominidae</taxon>
        <taxon>Pongo</taxon>
    </lineage>
</organism>